<comment type="caution">
    <text evidence="2">The sequence shown here is derived from an EMBL/GenBank/DDBJ whole genome shotgun (WGS) entry which is preliminary data.</text>
</comment>
<evidence type="ECO:0000259" key="1">
    <source>
        <dbReference type="Pfam" id="PF03070"/>
    </source>
</evidence>
<proteinExistence type="predicted"/>
<dbReference type="Gene3D" id="1.20.910.10">
    <property type="entry name" value="Heme oxygenase-like"/>
    <property type="match status" value="1"/>
</dbReference>
<name>A0A4Z0MG89_9BACT</name>
<dbReference type="SUPFAM" id="SSF48613">
    <property type="entry name" value="Heme oxygenase-like"/>
    <property type="match status" value="1"/>
</dbReference>
<reference evidence="2 3" key="1">
    <citation type="submission" date="2019-04" db="EMBL/GenBank/DDBJ databases">
        <authorList>
            <person name="Feng G."/>
            <person name="Zhang J."/>
            <person name="Zhu H."/>
        </authorList>
    </citation>
    <scope>NUCLEOTIDE SEQUENCE [LARGE SCALE GENOMIC DNA]</scope>
    <source>
        <strain evidence="2 3">JCM 19491</strain>
    </source>
</reference>
<protein>
    <recommendedName>
        <fullName evidence="1">Thiaminase-2/PQQC domain-containing protein</fullName>
    </recommendedName>
</protein>
<accession>A0A4Z0MG89</accession>
<dbReference type="Pfam" id="PF03070">
    <property type="entry name" value="TENA_THI-4"/>
    <property type="match status" value="1"/>
</dbReference>
<dbReference type="InterPro" id="IPR004305">
    <property type="entry name" value="Thiaminase-2/PQQC"/>
</dbReference>
<dbReference type="EMBL" id="SRKZ01000006">
    <property type="protein sequence ID" value="TGD78235.1"/>
    <property type="molecule type" value="Genomic_DNA"/>
</dbReference>
<dbReference type="OrthoDB" id="7107766at2"/>
<evidence type="ECO:0000313" key="3">
    <source>
        <dbReference type="Proteomes" id="UP000298284"/>
    </source>
</evidence>
<evidence type="ECO:0000313" key="2">
    <source>
        <dbReference type="EMBL" id="TGD78235.1"/>
    </source>
</evidence>
<dbReference type="RefSeq" id="WP_135532100.1">
    <property type="nucleotide sequence ID" value="NZ_SRKZ01000006.1"/>
</dbReference>
<feature type="domain" description="Thiaminase-2/PQQC" evidence="1">
    <location>
        <begin position="95"/>
        <end position="215"/>
    </location>
</feature>
<gene>
    <name evidence="2" type="ORF">EU557_19170</name>
</gene>
<dbReference type="AlphaFoldDB" id="A0A4Z0MG89"/>
<dbReference type="InterPro" id="IPR016084">
    <property type="entry name" value="Haem_Oase-like_multi-hlx"/>
</dbReference>
<organism evidence="2 3">
    <name type="scientific">Hymenobacter wooponensis</name>
    <dbReference type="NCBI Taxonomy" id="1525360"/>
    <lineage>
        <taxon>Bacteria</taxon>
        <taxon>Pseudomonadati</taxon>
        <taxon>Bacteroidota</taxon>
        <taxon>Cytophagia</taxon>
        <taxon>Cytophagales</taxon>
        <taxon>Hymenobacteraceae</taxon>
        <taxon>Hymenobacter</taxon>
    </lineage>
</organism>
<dbReference type="Proteomes" id="UP000298284">
    <property type="component" value="Unassembled WGS sequence"/>
</dbReference>
<keyword evidence="3" id="KW-1185">Reference proteome</keyword>
<sequence>MEYLRKSVVVHEKLETIYLDYAFWQFQVPKRKLDTVEGMNDFVAKRYLASIVDINDTEVANLLNLFKEIGMFAHKRKEIYKLYEVLEVFEIMSTIWHALYYSHPIWDKLRNGELSESGFIAWVLHNYHLSRSAGVTASRCAAFSSRPDVRKVFLESALEEYPHCEYYYMINDKRLGITSDDVKNYVPLPSSIAIDQQMLRLAEDDWLAHIMVAYFQESTASYYKQCCDFYNQVETSYNLPGFFESWKGHIQLDIGYGHASAFTDILKSQEPISGKKVESSLKNAALAVQFIVDALDDILKLNMATDNLILRKPVSILSENAYDNFNDGISATEVLSKLKSKDIFTGFIFDKTRKISCEEVECIKIEIAFAMCRALSYSKRHDEILYIGKLLEANRPLIELRNNLDVVVPITNWAAGVSNFLRELALIPSHFVIGLSLVCLNLKEMGFNYKEIEGGNDYNSISYLMNFYKFSESEASLIVNEMVQLQELWFKNISTKIIEVDVFID</sequence>